<evidence type="ECO:0000313" key="2">
    <source>
        <dbReference type="EMBL" id="MFC6838380.1"/>
    </source>
</evidence>
<dbReference type="AlphaFoldDB" id="A0ABD5UCT2"/>
<sequence length="315" mass="35766">MGETISAKWLGDESLPNEGWLKSHWDRETEQMQTEEMVEEQLRQSDAGQRVRTLRQELSQTAGFSETEIDDLRTELANQQRQKLDSIQDRLGRHSVTTETISLEEILGTPLSTESVPLVGWISPDDSSVAVRRKGTKEPTHIVRLEEDYTVFRGGMSVSGNGANNKYWATLTVWLYYSVQPPKRGMLTVRAFPSLHGGYQLSADDWFPTNAAARTTGDYLWAATQKGKQTGIIHQRFLEAMERNGTTTRKIDRIRDPVHTTLPVAADEPVYLQFGFELYAAGVSSLGQADLYFYWEEELGHRIIVPPLYWTLEPL</sequence>
<protein>
    <submittedName>
        <fullName evidence="2">Uncharacterized protein</fullName>
    </submittedName>
</protein>
<proteinExistence type="predicted"/>
<keyword evidence="3" id="KW-1185">Reference proteome</keyword>
<dbReference type="Proteomes" id="UP001596406">
    <property type="component" value="Unassembled WGS sequence"/>
</dbReference>
<accession>A0ABD5UCT2</accession>
<feature type="coiled-coil region" evidence="1">
    <location>
        <begin position="62"/>
        <end position="89"/>
    </location>
</feature>
<keyword evidence="1" id="KW-0175">Coiled coil</keyword>
<dbReference type="EMBL" id="JBHSXM010000005">
    <property type="protein sequence ID" value="MFC6838380.1"/>
    <property type="molecule type" value="Genomic_DNA"/>
</dbReference>
<evidence type="ECO:0000313" key="3">
    <source>
        <dbReference type="Proteomes" id="UP001596406"/>
    </source>
</evidence>
<organism evidence="2 3">
    <name type="scientific">Halomarina ordinaria</name>
    <dbReference type="NCBI Taxonomy" id="3033939"/>
    <lineage>
        <taxon>Archaea</taxon>
        <taxon>Methanobacteriati</taxon>
        <taxon>Methanobacteriota</taxon>
        <taxon>Stenosarchaea group</taxon>
        <taxon>Halobacteria</taxon>
        <taxon>Halobacteriales</taxon>
        <taxon>Natronomonadaceae</taxon>
        <taxon>Halomarina</taxon>
    </lineage>
</organism>
<name>A0ABD5UCT2_9EURY</name>
<reference evidence="2 3" key="1">
    <citation type="journal article" date="2019" name="Int. J. Syst. Evol. Microbiol.">
        <title>The Global Catalogue of Microorganisms (GCM) 10K type strain sequencing project: providing services to taxonomists for standard genome sequencing and annotation.</title>
        <authorList>
            <consortium name="The Broad Institute Genomics Platform"/>
            <consortium name="The Broad Institute Genome Sequencing Center for Infectious Disease"/>
            <person name="Wu L."/>
            <person name="Ma J."/>
        </authorList>
    </citation>
    <scope>NUCLEOTIDE SEQUENCE [LARGE SCALE GENOMIC DNA]</scope>
    <source>
        <strain evidence="2 3">PSRA2</strain>
    </source>
</reference>
<comment type="caution">
    <text evidence="2">The sequence shown here is derived from an EMBL/GenBank/DDBJ whole genome shotgun (WGS) entry which is preliminary data.</text>
</comment>
<evidence type="ECO:0000256" key="1">
    <source>
        <dbReference type="SAM" id="Coils"/>
    </source>
</evidence>
<gene>
    <name evidence="2" type="ORF">ACFQHK_18010</name>
</gene>